<dbReference type="EMBL" id="HBHZ01010228">
    <property type="protein sequence ID" value="CAE0194779.1"/>
    <property type="molecule type" value="Transcribed_RNA"/>
</dbReference>
<name>A0A7S3FU29_9CHLO</name>
<proteinExistence type="predicted"/>
<sequence>MTRTRTGAARDREVAEAVAEYEALIRVAMPKILRGTRGGKKEKKALAAKKKGVLAKYPQESGRFRRLFDAAYQRAYNAQSSRKAWRRVYDARKGKGRKDRKGAGSRARDAEKQKHRYRQQINDEKNAIANRPRVEGEDAIIGPEQADAFAQGLLDKKVAQLDKKADVPADWTLRDLLLNRTVYIGYTRRPVNKEALCWIRRVTTTVPVFADDGTFKGEYRRLPEHMHGYPLLLWGPEAPDGHAQGDLINKKPAREVLKFKTLQVCSFKGAHAKLSARTVEAKLQELFHDLPPGRRCWKKVDQGAWQDKEEDKGCDHKVYVDFSAAVPDLISKGVVEVNSR</sequence>
<evidence type="ECO:0000313" key="3">
    <source>
        <dbReference type="EMBL" id="WZN65098.1"/>
    </source>
</evidence>
<evidence type="ECO:0000313" key="2">
    <source>
        <dbReference type="EMBL" id="CAE0194779.1"/>
    </source>
</evidence>
<reference evidence="3 4" key="2">
    <citation type="submission" date="2024-03" db="EMBL/GenBank/DDBJ databases">
        <title>Complete genome sequence of the green alga Chloropicon roscoffensis RCC1871.</title>
        <authorList>
            <person name="Lemieux C."/>
            <person name="Pombert J.-F."/>
            <person name="Otis C."/>
            <person name="Turmel M."/>
        </authorList>
    </citation>
    <scope>NUCLEOTIDE SEQUENCE [LARGE SCALE GENOMIC DNA]</scope>
    <source>
        <strain evidence="3 4">RCC1871</strain>
    </source>
</reference>
<feature type="region of interest" description="Disordered" evidence="1">
    <location>
        <begin position="87"/>
        <end position="118"/>
    </location>
</feature>
<gene>
    <name evidence="2" type="ORF">CROS1456_LOCUS7870</name>
    <name evidence="3" type="ORF">HKI87_11g66550</name>
</gene>
<accession>A0A7S3FU29</accession>
<protein>
    <submittedName>
        <fullName evidence="2">Uncharacterized protein</fullName>
    </submittedName>
</protein>
<organism evidence="2">
    <name type="scientific">Chloropicon roscoffensis</name>
    <dbReference type="NCBI Taxonomy" id="1461544"/>
    <lineage>
        <taxon>Eukaryota</taxon>
        <taxon>Viridiplantae</taxon>
        <taxon>Chlorophyta</taxon>
        <taxon>Chloropicophyceae</taxon>
        <taxon>Chloropicales</taxon>
        <taxon>Chloropicaceae</taxon>
        <taxon>Chloropicon</taxon>
    </lineage>
</organism>
<dbReference type="AlphaFoldDB" id="A0A7S3FU29"/>
<keyword evidence="4" id="KW-1185">Reference proteome</keyword>
<reference evidence="2" key="1">
    <citation type="submission" date="2021-01" db="EMBL/GenBank/DDBJ databases">
        <authorList>
            <person name="Corre E."/>
            <person name="Pelletier E."/>
            <person name="Niang G."/>
            <person name="Scheremetjew M."/>
            <person name="Finn R."/>
            <person name="Kale V."/>
            <person name="Holt S."/>
            <person name="Cochrane G."/>
            <person name="Meng A."/>
            <person name="Brown T."/>
            <person name="Cohen L."/>
        </authorList>
    </citation>
    <scope>NUCLEOTIDE SEQUENCE</scope>
    <source>
        <strain evidence="2">RCC1871</strain>
    </source>
</reference>
<evidence type="ECO:0000256" key="1">
    <source>
        <dbReference type="SAM" id="MobiDB-lite"/>
    </source>
</evidence>
<evidence type="ECO:0000313" key="4">
    <source>
        <dbReference type="Proteomes" id="UP001472866"/>
    </source>
</evidence>
<dbReference type="Proteomes" id="UP001472866">
    <property type="component" value="Chromosome 11"/>
</dbReference>
<dbReference type="EMBL" id="CP151511">
    <property type="protein sequence ID" value="WZN65098.1"/>
    <property type="molecule type" value="Genomic_DNA"/>
</dbReference>